<proteinExistence type="inferred from homology"/>
<dbReference type="GO" id="GO:0097588">
    <property type="term" value="P:archaeal or bacterial-type flagellum-dependent cell motility"/>
    <property type="evidence" value="ECO:0007669"/>
    <property type="project" value="InterPro"/>
</dbReference>
<protein>
    <recommendedName>
        <fullName evidence="4">Flagellin</fullName>
    </recommendedName>
</protein>
<keyword evidence="5" id="KW-0812">Transmembrane</keyword>
<dbReference type="EMBL" id="RXIH01000034">
    <property type="protein sequence ID" value="RZN55844.1"/>
    <property type="molecule type" value="Genomic_DNA"/>
</dbReference>
<dbReference type="GO" id="GO:0097589">
    <property type="term" value="C:archaeal-type flagellum"/>
    <property type="evidence" value="ECO:0007669"/>
    <property type="project" value="UniProtKB-SubCell"/>
</dbReference>
<sequence length="226" mass="24819">MRKINKRGIVGIEAAIILIAFVIVATAFAFMVVNMGLTSTQRSKEAIEQGLKEATSPLTLDGTILLKSDQTNANNISNIIIPLKTLGVKYVPMWENETVVSIKIGTRVALANIYAGINHTIDPTTMTFDAIITNLTSGHLDYWWTNKGVSNESEKTGAVLVIVNDNKDDSLDFYEKGYLVIQLGANHRAYPRENIVIEIRPEKSAPLTIEFTVPEAVPPNAYITVS</sequence>
<name>A0A523BFJ1_9CREN</name>
<dbReference type="InterPro" id="IPR013373">
    <property type="entry name" value="Flagellin/pilin_N_arc"/>
</dbReference>
<evidence type="ECO:0000313" key="9">
    <source>
        <dbReference type="Proteomes" id="UP000317265"/>
    </source>
</evidence>
<evidence type="ECO:0000313" key="6">
    <source>
        <dbReference type="EMBL" id="RZN55844.1"/>
    </source>
</evidence>
<keyword evidence="5" id="KW-0472">Membrane</keyword>
<reference evidence="7 9" key="1">
    <citation type="journal article" date="2019" name="Nat. Microbiol.">
        <title>Expanding anaerobic alkane metabolism in the domain of Archaea.</title>
        <authorList>
            <person name="Wang Y."/>
            <person name="Wegener G."/>
            <person name="Hou J."/>
            <person name="Wang F."/>
            <person name="Xiao X."/>
        </authorList>
    </citation>
    <scope>NUCLEOTIDE SEQUENCE [LARGE SCALE GENOMIC DNA]</scope>
    <source>
        <strain evidence="7">WYZ-LMO11</strain>
    </source>
</reference>
<evidence type="ECO:0000256" key="1">
    <source>
        <dbReference type="ARBA" id="ARBA00004618"/>
    </source>
</evidence>
<comment type="similarity">
    <text evidence="2 4">Belongs to the archaeal flagellin family.</text>
</comment>
<reference evidence="6 8" key="2">
    <citation type="journal article" date="2019" name="Nat. Microbiol.">
        <title>Wide diversity of methane and short-chain alkane metabolisms in uncultured archaea.</title>
        <authorList>
            <person name="Borrel G."/>
            <person name="Adam P.S."/>
            <person name="McKay L.J."/>
            <person name="Chen L.X."/>
            <person name="Sierra-Garcia I.N."/>
            <person name="Sieber C.M."/>
            <person name="Letourneur Q."/>
            <person name="Ghozlane A."/>
            <person name="Andersen G.L."/>
            <person name="Li W.J."/>
            <person name="Hallam S.J."/>
            <person name="Muyzer G."/>
            <person name="de Oliveira V.M."/>
            <person name="Inskeep W.P."/>
            <person name="Banfield J.F."/>
            <person name="Gribaldo S."/>
        </authorList>
    </citation>
    <scope>NUCLEOTIDE SEQUENCE [LARGE SCALE GENOMIC DNA]</scope>
    <source>
        <strain evidence="6">Verst-YHS</strain>
    </source>
</reference>
<organism evidence="7 9">
    <name type="scientific">Thermoproteota archaeon</name>
    <dbReference type="NCBI Taxonomy" id="2056631"/>
    <lineage>
        <taxon>Archaea</taxon>
        <taxon>Thermoproteota</taxon>
    </lineage>
</organism>
<dbReference type="Proteomes" id="UP000317265">
    <property type="component" value="Unassembled WGS sequence"/>
</dbReference>
<dbReference type="NCBIfam" id="TIGR02537">
    <property type="entry name" value="arch_flag_Nterm"/>
    <property type="match status" value="1"/>
</dbReference>
<dbReference type="PANTHER" id="PTHR35903">
    <property type="entry name" value="FLAGELLIN B1"/>
    <property type="match status" value="1"/>
</dbReference>
<dbReference type="InterPro" id="IPR002774">
    <property type="entry name" value="Flagellin_arc-type"/>
</dbReference>
<dbReference type="PANTHER" id="PTHR35903:SF1">
    <property type="entry name" value="FLAGELLIN B1"/>
    <property type="match status" value="1"/>
</dbReference>
<evidence type="ECO:0000313" key="8">
    <source>
        <dbReference type="Proteomes" id="UP000316080"/>
    </source>
</evidence>
<evidence type="ECO:0000256" key="3">
    <source>
        <dbReference type="ARBA" id="ARBA00022440"/>
    </source>
</evidence>
<evidence type="ECO:0000256" key="4">
    <source>
        <dbReference type="RuleBase" id="RU361282"/>
    </source>
</evidence>
<keyword evidence="5" id="KW-1133">Transmembrane helix</keyword>
<dbReference type="EMBL" id="QNVI01000021">
    <property type="protein sequence ID" value="TDA39708.1"/>
    <property type="molecule type" value="Genomic_DNA"/>
</dbReference>
<dbReference type="AlphaFoldDB" id="A0A523BFJ1"/>
<dbReference type="Proteomes" id="UP000316080">
    <property type="component" value="Unassembled WGS sequence"/>
</dbReference>
<dbReference type="Pfam" id="PF01917">
    <property type="entry name" value="Flagellin_arch-type"/>
    <property type="match status" value="1"/>
</dbReference>
<comment type="subcellular location">
    <subcellularLocation>
        <location evidence="1 4">Archaeal flagellum</location>
    </subcellularLocation>
</comment>
<evidence type="ECO:0000256" key="2">
    <source>
        <dbReference type="ARBA" id="ARBA00010256"/>
    </source>
</evidence>
<keyword evidence="3 4" id="KW-0974">Archaeal flagellum</keyword>
<comment type="function">
    <text evidence="4">Flagellin is the subunit protein which polymerizes to form the filaments of archaeal flagella.</text>
</comment>
<accession>A0A523BFJ1</accession>
<feature type="transmembrane region" description="Helical" evidence="5">
    <location>
        <begin position="12"/>
        <end position="33"/>
    </location>
</feature>
<comment type="caution">
    <text evidence="7">The sequence shown here is derived from an EMBL/GenBank/DDBJ whole genome shotgun (WGS) entry which is preliminary data.</text>
</comment>
<evidence type="ECO:0000313" key="7">
    <source>
        <dbReference type="EMBL" id="TDA39708.1"/>
    </source>
</evidence>
<dbReference type="GO" id="GO:0005198">
    <property type="term" value="F:structural molecule activity"/>
    <property type="evidence" value="ECO:0007669"/>
    <property type="project" value="InterPro"/>
</dbReference>
<evidence type="ECO:0000256" key="5">
    <source>
        <dbReference type="SAM" id="Phobius"/>
    </source>
</evidence>
<gene>
    <name evidence="7" type="ORF">DSO09_01830</name>
    <name evidence="6" type="ORF">EF809_04320</name>
</gene>